<dbReference type="WBParaSite" id="HNAJ_0000646801-mRNA-1">
    <property type="protein sequence ID" value="HNAJ_0000646801-mRNA-1"/>
    <property type="gene ID" value="HNAJ_0000646801"/>
</dbReference>
<evidence type="ECO:0000313" key="2">
    <source>
        <dbReference type="WBParaSite" id="HNAJ_0000646801-mRNA-1"/>
    </source>
</evidence>
<organism evidence="2">
    <name type="scientific">Rodentolepis nana</name>
    <name type="common">Dwarf tapeworm</name>
    <name type="synonym">Hymenolepis nana</name>
    <dbReference type="NCBI Taxonomy" id="102285"/>
    <lineage>
        <taxon>Eukaryota</taxon>
        <taxon>Metazoa</taxon>
        <taxon>Spiralia</taxon>
        <taxon>Lophotrochozoa</taxon>
        <taxon>Platyhelminthes</taxon>
        <taxon>Cestoda</taxon>
        <taxon>Eucestoda</taxon>
        <taxon>Cyclophyllidea</taxon>
        <taxon>Hymenolepididae</taxon>
        <taxon>Rodentolepis</taxon>
    </lineage>
</organism>
<feature type="compositionally biased region" description="Polar residues" evidence="1">
    <location>
        <begin position="22"/>
        <end position="34"/>
    </location>
</feature>
<proteinExistence type="predicted"/>
<feature type="region of interest" description="Disordered" evidence="1">
    <location>
        <begin position="89"/>
        <end position="112"/>
    </location>
</feature>
<feature type="region of interest" description="Disordered" evidence="1">
    <location>
        <begin position="1"/>
        <end position="34"/>
    </location>
</feature>
<protein>
    <submittedName>
        <fullName evidence="2">SoHo domain-containing protein</fullName>
    </submittedName>
</protein>
<accession>A0A0R3THC7</accession>
<sequence length="162" mass="18840">LISRRRSSGSFDEEDNPYKINAHSNPPRDSNKSVILTGVRAIPSDLRRTPSPVDFNAYATEQTEVQKFPHQPKWKSSSTFLEEVETHLPKRRPVLSNDTRRREDPCANSDHSVTHFNRMDYDDYATLPKTTQHRNDPADIPLVRRPYTIEQIGYRHEDYMCA</sequence>
<dbReference type="AlphaFoldDB" id="A0A0R3THC7"/>
<name>A0A0R3THC7_RODNA</name>
<reference evidence="2" key="1">
    <citation type="submission" date="2017-02" db="UniProtKB">
        <authorList>
            <consortium name="WormBaseParasite"/>
        </authorList>
    </citation>
    <scope>IDENTIFICATION</scope>
</reference>
<evidence type="ECO:0000256" key="1">
    <source>
        <dbReference type="SAM" id="MobiDB-lite"/>
    </source>
</evidence>
<dbReference type="STRING" id="102285.A0A0R3THC7"/>